<dbReference type="Gene3D" id="3.40.50.300">
    <property type="entry name" value="P-loop containing nucleotide triphosphate hydrolases"/>
    <property type="match status" value="1"/>
</dbReference>
<dbReference type="RefSeq" id="WP_006315739.1">
    <property type="nucleotide sequence ID" value="NZ_ARZA01000236.1"/>
</dbReference>
<proteinExistence type="inferred from homology"/>
<gene>
    <name evidence="8" type="primary">coaE</name>
    <name evidence="10" type="ORF">L21TH_2156</name>
</gene>
<dbReference type="HAMAP" id="MF_00376">
    <property type="entry name" value="Dephospho_CoA_kinase"/>
    <property type="match status" value="1"/>
</dbReference>
<comment type="subcellular location">
    <subcellularLocation>
        <location evidence="8">Cytoplasm</location>
    </subcellularLocation>
</comment>
<dbReference type="InterPro" id="IPR027417">
    <property type="entry name" value="P-loop_NTPase"/>
</dbReference>
<evidence type="ECO:0000256" key="7">
    <source>
        <dbReference type="ARBA" id="ARBA00022993"/>
    </source>
</evidence>
<dbReference type="InterPro" id="IPR001977">
    <property type="entry name" value="Depp_CoAkinase"/>
</dbReference>
<dbReference type="EMBL" id="ARZA01000236">
    <property type="protein sequence ID" value="EOC99851.1"/>
    <property type="molecule type" value="Genomic_DNA"/>
</dbReference>
<comment type="catalytic activity">
    <reaction evidence="8">
        <text>3'-dephospho-CoA + ATP = ADP + CoA + H(+)</text>
        <dbReference type="Rhea" id="RHEA:18245"/>
        <dbReference type="ChEBI" id="CHEBI:15378"/>
        <dbReference type="ChEBI" id="CHEBI:30616"/>
        <dbReference type="ChEBI" id="CHEBI:57287"/>
        <dbReference type="ChEBI" id="CHEBI:57328"/>
        <dbReference type="ChEBI" id="CHEBI:456216"/>
        <dbReference type="EC" id="2.7.1.24"/>
    </reaction>
</comment>
<dbReference type="PATRIC" id="fig|1304284.3.peg.2121"/>
<dbReference type="Proteomes" id="UP000013378">
    <property type="component" value="Unassembled WGS sequence"/>
</dbReference>
<evidence type="ECO:0000256" key="8">
    <source>
        <dbReference type="HAMAP-Rule" id="MF_00376"/>
    </source>
</evidence>
<dbReference type="FunFam" id="3.40.50.300:FF:000991">
    <property type="entry name" value="Dephospho-CoA kinase"/>
    <property type="match status" value="1"/>
</dbReference>
<dbReference type="GO" id="GO:0005737">
    <property type="term" value="C:cytoplasm"/>
    <property type="evidence" value="ECO:0007669"/>
    <property type="project" value="UniProtKB-SubCell"/>
</dbReference>
<dbReference type="EC" id="2.7.1.24" evidence="8 9"/>
<dbReference type="GO" id="GO:0004140">
    <property type="term" value="F:dephospho-CoA kinase activity"/>
    <property type="evidence" value="ECO:0007669"/>
    <property type="project" value="UniProtKB-UniRule"/>
</dbReference>
<sequence>MIQSKKQVRIIGITGGISTGKSTVSRILIKEGYPVIDADIIAREVVRVGKTAYREIVNSFGEKILNQDMTINRERLGEIVFNDKESRLLLNKIVHSKVVEEIKSQIEMHSKEYNIIFLDIPLLIEEMDKLKEFGLHIDEIWLVYTDEETQLERLMKRDNLDKESAFRRIRAQMPIEKKKKYADVVIDNTGGIEELKDKIDALIVGLK</sequence>
<keyword evidence="4 8" id="KW-0547">Nucleotide-binding</keyword>
<evidence type="ECO:0000256" key="3">
    <source>
        <dbReference type="ARBA" id="ARBA00022679"/>
    </source>
</evidence>
<reference evidence="10 11" key="1">
    <citation type="journal article" date="2015" name="Geomicrobiol. J.">
        <title>Caldisalinibacter kiritimatiensis gen. nov., sp. nov., a moderately thermohalophilic thiosulfate-reducing bacterium from a hypersaline microbial mat.</title>
        <authorList>
            <person name="Ben Hania W."/>
            <person name="Joseph M."/>
            <person name="Fiebig A."/>
            <person name="Bunk B."/>
            <person name="Klenk H.-P."/>
            <person name="Fardeau M.-L."/>
            <person name="Spring S."/>
        </authorList>
    </citation>
    <scope>NUCLEOTIDE SEQUENCE [LARGE SCALE GENOMIC DNA]</scope>
    <source>
        <strain evidence="10 11">L21-TH-D2</strain>
    </source>
</reference>
<keyword evidence="2 8" id="KW-0963">Cytoplasm</keyword>
<comment type="similarity">
    <text evidence="1 8">Belongs to the CoaE family.</text>
</comment>
<dbReference type="PANTHER" id="PTHR10695">
    <property type="entry name" value="DEPHOSPHO-COA KINASE-RELATED"/>
    <property type="match status" value="1"/>
</dbReference>
<evidence type="ECO:0000313" key="11">
    <source>
        <dbReference type="Proteomes" id="UP000013378"/>
    </source>
</evidence>
<evidence type="ECO:0000256" key="9">
    <source>
        <dbReference type="NCBIfam" id="TIGR00152"/>
    </source>
</evidence>
<dbReference type="PANTHER" id="PTHR10695:SF46">
    <property type="entry name" value="BIFUNCTIONAL COENZYME A SYNTHASE-RELATED"/>
    <property type="match status" value="1"/>
</dbReference>
<dbReference type="GO" id="GO:0015937">
    <property type="term" value="P:coenzyme A biosynthetic process"/>
    <property type="evidence" value="ECO:0007669"/>
    <property type="project" value="UniProtKB-UniRule"/>
</dbReference>
<evidence type="ECO:0000313" key="10">
    <source>
        <dbReference type="EMBL" id="EOC99851.1"/>
    </source>
</evidence>
<keyword evidence="7 8" id="KW-0173">Coenzyme A biosynthesis</keyword>
<evidence type="ECO:0000256" key="6">
    <source>
        <dbReference type="ARBA" id="ARBA00022840"/>
    </source>
</evidence>
<dbReference type="STRING" id="1304284.L21TH_2156"/>
<evidence type="ECO:0000256" key="1">
    <source>
        <dbReference type="ARBA" id="ARBA00009018"/>
    </source>
</evidence>
<dbReference type="AlphaFoldDB" id="R1AT90"/>
<dbReference type="GO" id="GO:0005524">
    <property type="term" value="F:ATP binding"/>
    <property type="evidence" value="ECO:0007669"/>
    <property type="project" value="UniProtKB-UniRule"/>
</dbReference>
<comment type="function">
    <text evidence="8">Catalyzes the phosphorylation of the 3'-hydroxyl group of dephosphocoenzyme A to form coenzyme A.</text>
</comment>
<accession>R1AT90</accession>
<comment type="pathway">
    <text evidence="8">Cofactor biosynthesis; coenzyme A biosynthesis; CoA from (R)-pantothenate: step 5/5.</text>
</comment>
<dbReference type="eggNOG" id="COG0237">
    <property type="taxonomic scope" value="Bacteria"/>
</dbReference>
<dbReference type="CDD" id="cd02022">
    <property type="entry name" value="DPCK"/>
    <property type="match status" value="1"/>
</dbReference>
<dbReference type="NCBIfam" id="TIGR00152">
    <property type="entry name" value="dephospho-CoA kinase"/>
    <property type="match status" value="1"/>
</dbReference>
<organism evidence="10 11">
    <name type="scientific">Caldisalinibacter kiritimatiensis</name>
    <dbReference type="NCBI Taxonomy" id="1304284"/>
    <lineage>
        <taxon>Bacteria</taxon>
        <taxon>Bacillati</taxon>
        <taxon>Bacillota</taxon>
        <taxon>Tissierellia</taxon>
        <taxon>Tissierellales</taxon>
        <taxon>Thermohalobacteraceae</taxon>
        <taxon>Caldisalinibacter</taxon>
    </lineage>
</organism>
<keyword evidence="3 8" id="KW-0808">Transferase</keyword>
<keyword evidence="5 8" id="KW-0418">Kinase</keyword>
<evidence type="ECO:0000256" key="2">
    <source>
        <dbReference type="ARBA" id="ARBA00022490"/>
    </source>
</evidence>
<dbReference type="PROSITE" id="PS51219">
    <property type="entry name" value="DPCK"/>
    <property type="match status" value="1"/>
</dbReference>
<comment type="caution">
    <text evidence="10">The sequence shown here is derived from an EMBL/GenBank/DDBJ whole genome shotgun (WGS) entry which is preliminary data.</text>
</comment>
<evidence type="ECO:0000256" key="4">
    <source>
        <dbReference type="ARBA" id="ARBA00022741"/>
    </source>
</evidence>
<protein>
    <recommendedName>
        <fullName evidence="8 9">Dephospho-CoA kinase</fullName>
        <ecNumber evidence="8 9">2.7.1.24</ecNumber>
    </recommendedName>
    <alternativeName>
        <fullName evidence="8">Dephosphocoenzyme A kinase</fullName>
    </alternativeName>
</protein>
<dbReference type="SUPFAM" id="SSF52540">
    <property type="entry name" value="P-loop containing nucleoside triphosphate hydrolases"/>
    <property type="match status" value="1"/>
</dbReference>
<dbReference type="OrthoDB" id="9812943at2"/>
<dbReference type="UniPathway" id="UPA00241">
    <property type="reaction ID" value="UER00356"/>
</dbReference>
<feature type="binding site" evidence="8">
    <location>
        <begin position="18"/>
        <end position="23"/>
    </location>
    <ligand>
        <name>ATP</name>
        <dbReference type="ChEBI" id="CHEBI:30616"/>
    </ligand>
</feature>
<dbReference type="Pfam" id="PF01121">
    <property type="entry name" value="CoaE"/>
    <property type="match status" value="1"/>
</dbReference>
<evidence type="ECO:0000256" key="5">
    <source>
        <dbReference type="ARBA" id="ARBA00022777"/>
    </source>
</evidence>
<name>R1AT90_9FIRM</name>
<keyword evidence="6 8" id="KW-0067">ATP-binding</keyword>
<keyword evidence="11" id="KW-1185">Reference proteome</keyword>